<gene>
    <name evidence="1" type="ORF">JHL16_25670</name>
</gene>
<proteinExistence type="predicted"/>
<accession>A0ACC5RB00</accession>
<comment type="caution">
    <text evidence="1">The sequence shown here is derived from an EMBL/GenBank/DDBJ whole genome shotgun (WGS) entry which is preliminary data.</text>
</comment>
<evidence type="ECO:0000313" key="2">
    <source>
        <dbReference type="Proteomes" id="UP000616151"/>
    </source>
</evidence>
<dbReference type="EMBL" id="JAENHL010000008">
    <property type="protein sequence ID" value="MBK1869777.1"/>
    <property type="molecule type" value="Genomic_DNA"/>
</dbReference>
<organism evidence="1 2">
    <name type="scientific">Taklimakanibacter albus</name>
    <dbReference type="NCBI Taxonomy" id="2800327"/>
    <lineage>
        <taxon>Bacteria</taxon>
        <taxon>Pseudomonadati</taxon>
        <taxon>Pseudomonadota</taxon>
        <taxon>Alphaproteobacteria</taxon>
        <taxon>Hyphomicrobiales</taxon>
        <taxon>Aestuariivirgaceae</taxon>
        <taxon>Taklimakanibacter</taxon>
    </lineage>
</organism>
<keyword evidence="2" id="KW-1185">Reference proteome</keyword>
<sequence length="275" mass="30300">MKAVVIQMNVGTDKAANLRKAADLIDRACEVKAPDLIMLPESFTFFGGTRDEQRASAEACPGGDSYQMLQERAARHKVFIHGGSLNEQAGNKVHNTTIVFDRSGKEVARYRKIHMFSITAPDGTVYDERWLYEAGTDIVTYDLDGVTVGCTICYDLRFPELFRALVDRGAKVIAAPAAFTLQTGKEHWEALLRARAIETQCYVLAPGQEGAYVEDGKTYHNYGHSLIVEPWGTVVARRGSGDGLIEATLESEAIERARNLIPLAKHRSIRLAAGL</sequence>
<reference evidence="1" key="1">
    <citation type="submission" date="2021-01" db="EMBL/GenBank/DDBJ databases">
        <authorList>
            <person name="Sun Q."/>
        </authorList>
    </citation>
    <scope>NUCLEOTIDE SEQUENCE</scope>
    <source>
        <strain evidence="1">YIM B02566</strain>
    </source>
</reference>
<keyword evidence="1" id="KW-0378">Hydrolase</keyword>
<dbReference type="Proteomes" id="UP000616151">
    <property type="component" value="Unassembled WGS sequence"/>
</dbReference>
<evidence type="ECO:0000313" key="1">
    <source>
        <dbReference type="EMBL" id="MBK1869777.1"/>
    </source>
</evidence>
<name>A0ACC5RB00_9HYPH</name>
<protein>
    <submittedName>
        <fullName evidence="1">Carbon-nitrogen hydrolase family protein</fullName>
    </submittedName>
</protein>